<proteinExistence type="predicted"/>
<keyword evidence="1" id="KW-0472">Membrane</keyword>
<protein>
    <submittedName>
        <fullName evidence="2">DUF3429 domain-containing protein</fullName>
    </submittedName>
</protein>
<feature type="transmembrane region" description="Helical" evidence="1">
    <location>
        <begin position="114"/>
        <end position="134"/>
    </location>
</feature>
<keyword evidence="1" id="KW-0812">Transmembrane</keyword>
<dbReference type="Pfam" id="PF11911">
    <property type="entry name" value="DUF3429"/>
    <property type="match status" value="1"/>
</dbReference>
<keyword evidence="1" id="KW-1133">Transmembrane helix</keyword>
<organism evidence="2 3">
    <name type="scientific">Gluconobacter japonicus</name>
    <dbReference type="NCBI Taxonomy" id="376620"/>
    <lineage>
        <taxon>Bacteria</taxon>
        <taxon>Pseudomonadati</taxon>
        <taxon>Pseudomonadota</taxon>
        <taxon>Alphaproteobacteria</taxon>
        <taxon>Acetobacterales</taxon>
        <taxon>Acetobacteraceae</taxon>
        <taxon>Gluconobacter</taxon>
    </lineage>
</organism>
<dbReference type="Proteomes" id="UP000661006">
    <property type="component" value="Unassembled WGS sequence"/>
</dbReference>
<comment type="caution">
    <text evidence="2">The sequence shown here is derived from an EMBL/GenBank/DDBJ whole genome shotgun (WGS) entry which is preliminary data.</text>
</comment>
<dbReference type="AlphaFoldDB" id="A0A9Q2ITL5"/>
<gene>
    <name evidence="2" type="ORF">HKD32_08100</name>
</gene>
<name>A0A9Q2ITL5_GLUJA</name>
<feature type="transmembrane region" description="Helical" evidence="1">
    <location>
        <begin position="170"/>
        <end position="190"/>
    </location>
</feature>
<feature type="transmembrane region" description="Helical" evidence="1">
    <location>
        <begin position="71"/>
        <end position="93"/>
    </location>
</feature>
<evidence type="ECO:0000313" key="3">
    <source>
        <dbReference type="Proteomes" id="UP000661006"/>
    </source>
</evidence>
<evidence type="ECO:0000256" key="1">
    <source>
        <dbReference type="SAM" id="Phobius"/>
    </source>
</evidence>
<accession>A0A9Q2ITL5</accession>
<feature type="transmembrane region" description="Helical" evidence="1">
    <location>
        <begin position="39"/>
        <end position="65"/>
    </location>
</feature>
<dbReference type="InterPro" id="IPR021836">
    <property type="entry name" value="DUF3429"/>
</dbReference>
<reference evidence="2" key="1">
    <citation type="submission" date="2020-04" db="EMBL/GenBank/DDBJ databases">
        <authorList>
            <person name="Sombolestani A."/>
        </authorList>
    </citation>
    <scope>NUCLEOTIDE SEQUENCE</scope>
    <source>
        <strain evidence="2">R71697</strain>
    </source>
</reference>
<evidence type="ECO:0000313" key="2">
    <source>
        <dbReference type="EMBL" id="MBF0870809.1"/>
    </source>
</evidence>
<dbReference type="PANTHER" id="PTHR15887:SF1">
    <property type="entry name" value="TRANSMEMBRANE PROTEIN 69"/>
    <property type="match status" value="1"/>
</dbReference>
<dbReference type="PANTHER" id="PTHR15887">
    <property type="entry name" value="TRANSMEMBRANE PROTEIN 69"/>
    <property type="match status" value="1"/>
</dbReference>
<reference evidence="2" key="2">
    <citation type="submission" date="2020-11" db="EMBL/GenBank/DDBJ databases">
        <title>Description of novel Gluconobacter species.</title>
        <authorList>
            <person name="Cleenwerck I."/>
            <person name="Cnockaert M."/>
            <person name="Borremans W."/>
            <person name="Wieme A.D."/>
            <person name="De Vuyst L."/>
            <person name="Vandamme P."/>
        </authorList>
    </citation>
    <scope>NUCLEOTIDE SEQUENCE</scope>
    <source>
        <strain evidence="2">R71697</strain>
    </source>
</reference>
<sequence length="195" mass="21081">MEALLDMREPGVAHNRSGRITVSSQNQNIRSIDDMRLPFLALILGLAGLLPFLTLGGWIFLAGLFSPLPHLTVILLAYGACILSFLGAVHWGLAMERPDIITVQGTADRDRQRLLLGVCPALWAWLSLCIGLLGGLRAGYLLEVIGFISTFAVERVAWKHGALPPGYMPLRAVLTVGAVISLLMAALAPLQNYTL</sequence>
<dbReference type="EMBL" id="JABCQN010000003">
    <property type="protein sequence ID" value="MBF0870809.1"/>
    <property type="molecule type" value="Genomic_DNA"/>
</dbReference>